<dbReference type="Pfam" id="PF24758">
    <property type="entry name" value="LRR_At5g56370"/>
    <property type="match status" value="1"/>
</dbReference>
<protein>
    <recommendedName>
        <fullName evidence="1">F-box domain-containing protein</fullName>
    </recommendedName>
</protein>
<dbReference type="InterPro" id="IPR032675">
    <property type="entry name" value="LRR_dom_sf"/>
</dbReference>
<evidence type="ECO:0000313" key="2">
    <source>
        <dbReference type="EMBL" id="TVU09781.1"/>
    </source>
</evidence>
<dbReference type="SUPFAM" id="SSF52075">
    <property type="entry name" value="Outer arm dynein light chain 1"/>
    <property type="match status" value="1"/>
</dbReference>
<gene>
    <name evidence="2" type="ORF">EJB05_43276</name>
</gene>
<dbReference type="AlphaFoldDB" id="A0A5J9TGL6"/>
<dbReference type="Proteomes" id="UP000324897">
    <property type="component" value="Chromosome 3"/>
</dbReference>
<comment type="caution">
    <text evidence="2">The sequence shown here is derived from an EMBL/GenBank/DDBJ whole genome shotgun (WGS) entry which is preliminary data.</text>
</comment>
<accession>A0A5J9TGL6</accession>
<dbReference type="InterPro" id="IPR036047">
    <property type="entry name" value="F-box-like_dom_sf"/>
</dbReference>
<proteinExistence type="predicted"/>
<dbReference type="InterPro" id="IPR044997">
    <property type="entry name" value="F-box_plant"/>
</dbReference>
<dbReference type="Pfam" id="PF00646">
    <property type="entry name" value="F-box"/>
    <property type="match status" value="1"/>
</dbReference>
<organism evidence="2 3">
    <name type="scientific">Eragrostis curvula</name>
    <name type="common">weeping love grass</name>
    <dbReference type="NCBI Taxonomy" id="38414"/>
    <lineage>
        <taxon>Eukaryota</taxon>
        <taxon>Viridiplantae</taxon>
        <taxon>Streptophyta</taxon>
        <taxon>Embryophyta</taxon>
        <taxon>Tracheophyta</taxon>
        <taxon>Spermatophyta</taxon>
        <taxon>Magnoliopsida</taxon>
        <taxon>Liliopsida</taxon>
        <taxon>Poales</taxon>
        <taxon>Poaceae</taxon>
        <taxon>PACMAD clade</taxon>
        <taxon>Chloridoideae</taxon>
        <taxon>Eragrostideae</taxon>
        <taxon>Eragrostidinae</taxon>
        <taxon>Eragrostis</taxon>
    </lineage>
</organism>
<evidence type="ECO:0000259" key="1">
    <source>
        <dbReference type="PROSITE" id="PS50181"/>
    </source>
</evidence>
<reference evidence="2 3" key="1">
    <citation type="journal article" date="2019" name="Sci. Rep.">
        <title>A high-quality genome of Eragrostis curvula grass provides insights into Poaceae evolution and supports new strategies to enhance forage quality.</title>
        <authorList>
            <person name="Carballo J."/>
            <person name="Santos B.A.C.M."/>
            <person name="Zappacosta D."/>
            <person name="Garbus I."/>
            <person name="Selva J.P."/>
            <person name="Gallo C.A."/>
            <person name="Diaz A."/>
            <person name="Albertini E."/>
            <person name="Caccamo M."/>
            <person name="Echenique V."/>
        </authorList>
    </citation>
    <scope>NUCLEOTIDE SEQUENCE [LARGE SCALE GENOMIC DNA]</scope>
    <source>
        <strain evidence="3">cv. Victoria</strain>
        <tissue evidence="2">Leaf</tissue>
    </source>
</reference>
<dbReference type="PANTHER" id="PTHR32153">
    <property type="entry name" value="OJ000223_09.16 PROTEIN"/>
    <property type="match status" value="1"/>
</dbReference>
<feature type="domain" description="F-box" evidence="1">
    <location>
        <begin position="13"/>
        <end position="60"/>
    </location>
</feature>
<dbReference type="EMBL" id="RWGY01000039">
    <property type="protein sequence ID" value="TVU09781.1"/>
    <property type="molecule type" value="Genomic_DNA"/>
</dbReference>
<dbReference type="InterPro" id="IPR055411">
    <property type="entry name" value="LRR_FXL15/At3g58940/PEG3-like"/>
</dbReference>
<dbReference type="Gramene" id="TVU09781">
    <property type="protein sequence ID" value="TVU09781"/>
    <property type="gene ID" value="EJB05_43276"/>
</dbReference>
<dbReference type="OrthoDB" id="608283at2759"/>
<name>A0A5J9TGL6_9POAL</name>
<feature type="non-terminal residue" evidence="2">
    <location>
        <position position="1"/>
    </location>
</feature>
<dbReference type="Gene3D" id="3.80.10.10">
    <property type="entry name" value="Ribonuclease Inhibitor"/>
    <property type="match status" value="1"/>
</dbReference>
<sequence>MKKKPINRKGNEVDRLSQLPKDILLAILDQLDTRDAARTGILARRWQQLPAKVSRLWIDCFQFPPASESRYPIDEIPRINSLVVEATKSMLSRRDPDGHAIRSIAVTFFLIDHDHILIGENVGRALARNTVETVEFTILTDMVDDELEDIDLFDYGRKFVRFVDACPDAFAGLTSLALENLRFCSEQDVDNVLSTCARLKHLHMRNCDSSFFWILRVEHLQLIELAIDNCSFEKLELTQLPKLRQLSYNMVGFLPKIRYILAPSRCSRCHAVAGGVVLECVGSHMRDGDGREDKEGLSEEKGVELGEKTPAAAGFEHRSLTSLVIFSFQSKDYLLRYIRHVMKVAVNLEAVYLYGRMACEECKDELPGRFRYPTTKRQRWSLRNKIADGTGSLATILFPNAPRPIIFEDFYGPSEY</sequence>
<keyword evidence="3" id="KW-1185">Reference proteome</keyword>
<dbReference type="InterPro" id="IPR001810">
    <property type="entry name" value="F-box_dom"/>
</dbReference>
<dbReference type="PROSITE" id="PS50181">
    <property type="entry name" value="FBOX"/>
    <property type="match status" value="1"/>
</dbReference>
<dbReference type="Gene3D" id="1.20.1280.50">
    <property type="match status" value="1"/>
</dbReference>
<evidence type="ECO:0000313" key="3">
    <source>
        <dbReference type="Proteomes" id="UP000324897"/>
    </source>
</evidence>
<dbReference type="SUPFAM" id="SSF81383">
    <property type="entry name" value="F-box domain"/>
    <property type="match status" value="1"/>
</dbReference>